<dbReference type="Proteomes" id="UP000886501">
    <property type="component" value="Unassembled WGS sequence"/>
</dbReference>
<evidence type="ECO:0000313" key="2">
    <source>
        <dbReference type="Proteomes" id="UP000886501"/>
    </source>
</evidence>
<proteinExistence type="predicted"/>
<gene>
    <name evidence="1" type="ORF">BDM02DRAFT_3192941</name>
</gene>
<reference evidence="1" key="1">
    <citation type="submission" date="2019-10" db="EMBL/GenBank/DDBJ databases">
        <authorList>
            <consortium name="DOE Joint Genome Institute"/>
            <person name="Kuo A."/>
            <person name="Miyauchi S."/>
            <person name="Kiss E."/>
            <person name="Drula E."/>
            <person name="Kohler A."/>
            <person name="Sanchez-Garcia M."/>
            <person name="Andreopoulos B."/>
            <person name="Barry K.W."/>
            <person name="Bonito G."/>
            <person name="Buee M."/>
            <person name="Carver A."/>
            <person name="Chen C."/>
            <person name="Cichocki N."/>
            <person name="Clum A."/>
            <person name="Culley D."/>
            <person name="Crous P.W."/>
            <person name="Fauchery L."/>
            <person name="Girlanda M."/>
            <person name="Hayes R."/>
            <person name="Keri Z."/>
            <person name="Labutti K."/>
            <person name="Lipzen A."/>
            <person name="Lombard V."/>
            <person name="Magnuson J."/>
            <person name="Maillard F."/>
            <person name="Morin E."/>
            <person name="Murat C."/>
            <person name="Nolan M."/>
            <person name="Ohm R."/>
            <person name="Pangilinan J."/>
            <person name="Pereira M."/>
            <person name="Perotto S."/>
            <person name="Peter M."/>
            <person name="Riley R."/>
            <person name="Sitrit Y."/>
            <person name="Stielow B."/>
            <person name="Szollosi G."/>
            <person name="Zifcakova L."/>
            <person name="Stursova M."/>
            <person name="Spatafora J.W."/>
            <person name="Tedersoo L."/>
            <person name="Vaario L.-M."/>
            <person name="Yamada A."/>
            <person name="Yan M."/>
            <person name="Wang P."/>
            <person name="Xu J."/>
            <person name="Bruns T."/>
            <person name="Baldrian P."/>
            <person name="Vilgalys R."/>
            <person name="Henrissat B."/>
            <person name="Grigoriev I.V."/>
            <person name="Hibbett D."/>
            <person name="Nagy L.G."/>
            <person name="Martin F.M."/>
        </authorList>
    </citation>
    <scope>NUCLEOTIDE SEQUENCE</scope>
    <source>
        <strain evidence="1">P2</strain>
    </source>
</reference>
<organism evidence="1 2">
    <name type="scientific">Thelephora ganbajun</name>
    <name type="common">Ganba fungus</name>
    <dbReference type="NCBI Taxonomy" id="370292"/>
    <lineage>
        <taxon>Eukaryota</taxon>
        <taxon>Fungi</taxon>
        <taxon>Dikarya</taxon>
        <taxon>Basidiomycota</taxon>
        <taxon>Agaricomycotina</taxon>
        <taxon>Agaricomycetes</taxon>
        <taxon>Thelephorales</taxon>
        <taxon>Thelephoraceae</taxon>
        <taxon>Thelephora</taxon>
    </lineage>
</organism>
<reference evidence="1" key="2">
    <citation type="journal article" date="2020" name="Nat. Commun.">
        <title>Large-scale genome sequencing of mycorrhizal fungi provides insights into the early evolution of symbiotic traits.</title>
        <authorList>
            <person name="Miyauchi S."/>
            <person name="Kiss E."/>
            <person name="Kuo A."/>
            <person name="Drula E."/>
            <person name="Kohler A."/>
            <person name="Sanchez-Garcia M."/>
            <person name="Morin E."/>
            <person name="Andreopoulos B."/>
            <person name="Barry K.W."/>
            <person name="Bonito G."/>
            <person name="Buee M."/>
            <person name="Carver A."/>
            <person name="Chen C."/>
            <person name="Cichocki N."/>
            <person name="Clum A."/>
            <person name="Culley D."/>
            <person name="Crous P.W."/>
            <person name="Fauchery L."/>
            <person name="Girlanda M."/>
            <person name="Hayes R.D."/>
            <person name="Keri Z."/>
            <person name="LaButti K."/>
            <person name="Lipzen A."/>
            <person name="Lombard V."/>
            <person name="Magnuson J."/>
            <person name="Maillard F."/>
            <person name="Murat C."/>
            <person name="Nolan M."/>
            <person name="Ohm R.A."/>
            <person name="Pangilinan J."/>
            <person name="Pereira M.F."/>
            <person name="Perotto S."/>
            <person name="Peter M."/>
            <person name="Pfister S."/>
            <person name="Riley R."/>
            <person name="Sitrit Y."/>
            <person name="Stielow J.B."/>
            <person name="Szollosi G."/>
            <person name="Zifcakova L."/>
            <person name="Stursova M."/>
            <person name="Spatafora J.W."/>
            <person name="Tedersoo L."/>
            <person name="Vaario L.M."/>
            <person name="Yamada A."/>
            <person name="Yan M."/>
            <person name="Wang P."/>
            <person name="Xu J."/>
            <person name="Bruns T."/>
            <person name="Baldrian P."/>
            <person name="Vilgalys R."/>
            <person name="Dunand C."/>
            <person name="Henrissat B."/>
            <person name="Grigoriev I.V."/>
            <person name="Hibbett D."/>
            <person name="Nagy L.G."/>
            <person name="Martin F.M."/>
        </authorList>
    </citation>
    <scope>NUCLEOTIDE SEQUENCE</scope>
    <source>
        <strain evidence="1">P2</strain>
    </source>
</reference>
<evidence type="ECO:0000313" key="1">
    <source>
        <dbReference type="EMBL" id="KAF9642612.1"/>
    </source>
</evidence>
<dbReference type="EMBL" id="MU118405">
    <property type="protein sequence ID" value="KAF9642612.1"/>
    <property type="molecule type" value="Genomic_DNA"/>
</dbReference>
<keyword evidence="2" id="KW-1185">Reference proteome</keyword>
<name>A0ACB6YZ85_THEGA</name>
<accession>A0ACB6YZ85</accession>
<protein>
    <submittedName>
        <fullName evidence="1">Uncharacterized protein</fullName>
    </submittedName>
</protein>
<sequence>MLMGAGRLSAAFCPHPSVFSISWLSLQSFSQSSSRSPLINLLDLSLHYDDDDYNTSTFLCPPATSLSRYDTIIDFNQELPEIDLTSPPPIASPTPPGLYNGSVPGLHVADESSNTPSPHHWSTPALMISSPASPNSRSMVFRTQTILLKRQDAEVVTITMSMCPPEGVDTIERGIAFQQECTGSDGDQEGREMLRIAITSEGQVGEHGERERDAVESMSDSGSKKRTTPDLGPHSLQVSTSPLLCKFNSRVSQQMTPVPLCQTLIIWKIFP</sequence>
<comment type="caution">
    <text evidence="1">The sequence shown here is derived from an EMBL/GenBank/DDBJ whole genome shotgun (WGS) entry which is preliminary data.</text>
</comment>